<evidence type="ECO:0000313" key="3">
    <source>
        <dbReference type="EMBL" id="PWN24567.1"/>
    </source>
</evidence>
<dbReference type="RefSeq" id="XP_025359179.1">
    <property type="nucleotide sequence ID" value="XM_025504839.1"/>
</dbReference>
<feature type="region of interest" description="Disordered" evidence="2">
    <location>
        <begin position="139"/>
        <end position="189"/>
    </location>
</feature>
<organism evidence="3 4">
    <name type="scientific">Jaminaea rosea</name>
    <dbReference type="NCBI Taxonomy" id="1569628"/>
    <lineage>
        <taxon>Eukaryota</taxon>
        <taxon>Fungi</taxon>
        <taxon>Dikarya</taxon>
        <taxon>Basidiomycota</taxon>
        <taxon>Ustilaginomycotina</taxon>
        <taxon>Exobasidiomycetes</taxon>
        <taxon>Microstromatales</taxon>
        <taxon>Microstromatales incertae sedis</taxon>
        <taxon>Jaminaea</taxon>
    </lineage>
</organism>
<keyword evidence="1" id="KW-0175">Coiled coil</keyword>
<evidence type="ECO:0000256" key="1">
    <source>
        <dbReference type="SAM" id="Coils"/>
    </source>
</evidence>
<feature type="compositionally biased region" description="Basic and acidic residues" evidence="2">
    <location>
        <begin position="139"/>
        <end position="148"/>
    </location>
</feature>
<feature type="compositionally biased region" description="Basic and acidic residues" evidence="2">
    <location>
        <begin position="179"/>
        <end position="189"/>
    </location>
</feature>
<accession>A0A316UGW5</accession>
<name>A0A316UGW5_9BASI</name>
<protein>
    <submittedName>
        <fullName evidence="3">Uncharacterized protein</fullName>
    </submittedName>
</protein>
<reference evidence="3 4" key="1">
    <citation type="journal article" date="2018" name="Mol. Biol. Evol.">
        <title>Broad Genomic Sampling Reveals a Smut Pathogenic Ancestry of the Fungal Clade Ustilaginomycotina.</title>
        <authorList>
            <person name="Kijpornyongpan T."/>
            <person name="Mondo S.J."/>
            <person name="Barry K."/>
            <person name="Sandor L."/>
            <person name="Lee J."/>
            <person name="Lipzen A."/>
            <person name="Pangilinan J."/>
            <person name="LaButti K."/>
            <person name="Hainaut M."/>
            <person name="Henrissat B."/>
            <person name="Grigoriev I.V."/>
            <person name="Spatafora J.W."/>
            <person name="Aime M.C."/>
        </authorList>
    </citation>
    <scope>NUCLEOTIDE SEQUENCE [LARGE SCALE GENOMIC DNA]</scope>
    <source>
        <strain evidence="3 4">MCA 5214</strain>
    </source>
</reference>
<dbReference type="Proteomes" id="UP000245884">
    <property type="component" value="Unassembled WGS sequence"/>
</dbReference>
<evidence type="ECO:0000313" key="4">
    <source>
        <dbReference type="Proteomes" id="UP000245884"/>
    </source>
</evidence>
<gene>
    <name evidence="3" type="ORF">BDZ90DRAFT_228787</name>
</gene>
<dbReference type="GeneID" id="37026662"/>
<feature type="coiled-coil region" evidence="1">
    <location>
        <begin position="37"/>
        <end position="64"/>
    </location>
</feature>
<dbReference type="AlphaFoldDB" id="A0A316UGW5"/>
<keyword evidence="4" id="KW-1185">Reference proteome</keyword>
<feature type="compositionally biased region" description="Low complexity" evidence="2">
    <location>
        <begin position="150"/>
        <end position="178"/>
    </location>
</feature>
<proteinExistence type="predicted"/>
<sequence length="189" mass="21632">MPSEPYPDIAMLPEAQEVGNEIARRVNLLLYKKNAEIGHLELDIEENEAEIEGLRQDAETKDGRATVRAMLRRFNELFKTKLHWDDQAHEKWKLQDAMRNAEKRHQNEMATIMAGIDVRESLLQKTLERNKELERRLRLAEKKDEGIRKLPAPASTTTKTTTTKLASSAQSSSAQAGDDASRKRPRKTE</sequence>
<dbReference type="EMBL" id="KZ819680">
    <property type="protein sequence ID" value="PWN24567.1"/>
    <property type="molecule type" value="Genomic_DNA"/>
</dbReference>
<evidence type="ECO:0000256" key="2">
    <source>
        <dbReference type="SAM" id="MobiDB-lite"/>
    </source>
</evidence>